<proteinExistence type="predicted"/>
<dbReference type="OrthoDB" id="9180114at2"/>
<evidence type="ECO:0000313" key="2">
    <source>
        <dbReference type="Proteomes" id="UP000295129"/>
    </source>
</evidence>
<dbReference type="EMBL" id="SNVV01000003">
    <property type="protein sequence ID" value="TDN55948.1"/>
    <property type="molecule type" value="Genomic_DNA"/>
</dbReference>
<gene>
    <name evidence="1" type="ORF">C7389_103286</name>
</gene>
<reference evidence="1 2" key="1">
    <citation type="submission" date="2019-03" db="EMBL/GenBank/DDBJ databases">
        <title>Genomic Encyclopedia of Type Strains, Phase IV (KMG-IV): sequencing the most valuable type-strain genomes for metagenomic binning, comparative biology and taxonomic classification.</title>
        <authorList>
            <person name="Goeker M."/>
        </authorList>
    </citation>
    <scope>NUCLEOTIDE SEQUENCE [LARGE SCALE GENOMIC DNA]</scope>
    <source>
        <strain evidence="1 2">DSM 12121</strain>
    </source>
</reference>
<keyword evidence="2" id="KW-1185">Reference proteome</keyword>
<name>A0A4R6EF99_9RHOO</name>
<accession>A0A4R6EF99</accession>
<comment type="caution">
    <text evidence="1">The sequence shown here is derived from an EMBL/GenBank/DDBJ whole genome shotgun (WGS) entry which is preliminary data.</text>
</comment>
<dbReference type="Proteomes" id="UP000295129">
    <property type="component" value="Unassembled WGS sequence"/>
</dbReference>
<evidence type="ECO:0000313" key="1">
    <source>
        <dbReference type="EMBL" id="TDN55948.1"/>
    </source>
</evidence>
<dbReference type="AlphaFoldDB" id="A0A4R6EF99"/>
<organism evidence="1 2">
    <name type="scientific">Azoarcus indigens</name>
    <dbReference type="NCBI Taxonomy" id="29545"/>
    <lineage>
        <taxon>Bacteria</taxon>
        <taxon>Pseudomonadati</taxon>
        <taxon>Pseudomonadota</taxon>
        <taxon>Betaproteobacteria</taxon>
        <taxon>Rhodocyclales</taxon>
        <taxon>Zoogloeaceae</taxon>
        <taxon>Azoarcus</taxon>
    </lineage>
</organism>
<dbReference type="RefSeq" id="WP_133589278.1">
    <property type="nucleotide sequence ID" value="NZ_SNVV01000003.1"/>
</dbReference>
<protein>
    <submittedName>
        <fullName evidence="1">Uncharacterized protein</fullName>
    </submittedName>
</protein>
<sequence>MTSNGQVATWLELASTAAQGVPAARRVRVHPVGGHGGECVAVSVNERLLHDGEGRITVFRGTEAAAHFLGCGGVPAYLPGAPAPMAVSCGDAARCLHLKRGRRLTACCLARQAEEVS</sequence>